<dbReference type="PANTHER" id="PTHR47117:SF8">
    <property type="entry name" value="KINESIN FAMILY MEMBER 16B"/>
    <property type="match status" value="1"/>
</dbReference>
<protein>
    <recommendedName>
        <fullName evidence="2">START domain-containing protein</fullName>
    </recommendedName>
</protein>
<feature type="compositionally biased region" description="Basic and acidic residues" evidence="1">
    <location>
        <begin position="310"/>
        <end position="322"/>
    </location>
</feature>
<dbReference type="Pfam" id="PF01852">
    <property type="entry name" value="START"/>
    <property type="match status" value="1"/>
</dbReference>
<sequence>MPPRRGCPVHSAVWRIIGTKQLTSVQAPVDARSQLTVACKSSSNEIMFMYSSEQESAENNDQPKATCEHATQTERCLPGNGGKASTGRERHRRSKTDLPARQKTKCDVRESPTWASMESMSVHLSKLIDSTSDLLGDVQGMRSGEAIKGRARRSGGLWKICEFNRRDGSTQTPIDVGIQTQEPTEPGQKMVATEKPKSHQISLVVKVIGSQAVSVSLDEQVEQVTSVVSSVTTGPVKAPVQKVSAERTLKSPSKQNLRDEPRSKNVTIPQNPSLCLKQQTTYTDRASSPIQTVGPRTHLRRKESPTLPLKHQERTKESVAEASDKHSLCTFSVADPMPKQDADVSLSKSTSVSLERVSEITANYSDKCSLGFGLSDDRCTDAEPGSAAEKHAYNHISPILRSTDVKEQRKAGHDVGYVRYCFDSYHPSPGSNGQLQEDDVFSLAPSECNTEVLVNLKPTVGVSLCRDHQVVPEDLPLHNKFTNWSGINHQESQQPVRLTKVLTKDPNGDSSPAEPLARADRTKEIERLRQEREQVMATVNLGLNPTPLTVELTEAKLHYGLGETDALLKALTPRSTGELEAPTKQQLYEKHRRSIEGSRQERGEHLQSCHRACSLSPGKHPRAVSQEATSSSKAGTPTRRKEYLQQLRQEVIDSSRVPDPPRAGGQCPSDIEQLLRDYGRAREEARTEIAKARERLRERTEQEKRRLQQQAASREAKEEVRHRTRISNSTLCTGSSLSLSSGPTSGYNSGNNTHLQQNNGSLLTGQVGGLQDAELKVRTQPPAGVTKRRAWLSAHDLHFEPPVPVFEPLMTSSPSAGLYTPPHGLLWLLLFYIHNLPGYLIRSPHSSIDGGDLNNLLMGKAAAGWRYQGEERGVHAYHRTSSSTSVHGFLGAGEHDRPLERVWRTVCQLSKIHMFNQSVRSVWTRPLDDSTQLVYILTDPSSCHLSQPRDFCCLSTQSRQAGMCVLAMQSVFEESLPRPSVDAIRGEMMPSCFVLQPVRRGGREATRVIYLLQVDLGTPSFPPRLLDTVVRRQAAVVADLDVLLAS</sequence>
<feature type="compositionally biased region" description="Low complexity" evidence="1">
    <location>
        <begin position="727"/>
        <end position="746"/>
    </location>
</feature>
<dbReference type="Proteomes" id="UP000516260">
    <property type="component" value="Chromosome 18"/>
</dbReference>
<feature type="region of interest" description="Disordered" evidence="1">
    <location>
        <begin position="53"/>
        <end position="110"/>
    </location>
</feature>
<dbReference type="AlphaFoldDB" id="A0A4Z2BVP3"/>
<feature type="region of interest" description="Disordered" evidence="1">
    <location>
        <begin position="613"/>
        <end position="671"/>
    </location>
</feature>
<dbReference type="InterPro" id="IPR023393">
    <property type="entry name" value="START-like_dom_sf"/>
</dbReference>
<dbReference type="PROSITE" id="PS50848">
    <property type="entry name" value="START"/>
    <property type="match status" value="1"/>
</dbReference>
<feature type="compositionally biased region" description="Polar residues" evidence="1">
    <location>
        <begin position="53"/>
        <end position="74"/>
    </location>
</feature>
<feature type="compositionally biased region" description="Polar residues" evidence="1">
    <location>
        <begin position="264"/>
        <end position="291"/>
    </location>
</feature>
<reference evidence="3 4" key="1">
    <citation type="submission" date="2019-04" db="EMBL/GenBank/DDBJ databases">
        <title>The sequence and de novo assembly of Takifugu bimaculatus genome using PacBio and Hi-C technologies.</title>
        <authorList>
            <person name="Xu P."/>
            <person name="Liu B."/>
            <person name="Zhou Z."/>
        </authorList>
    </citation>
    <scope>NUCLEOTIDE SEQUENCE [LARGE SCALE GENOMIC DNA]</scope>
    <source>
        <strain evidence="3">TB-2018</strain>
        <tissue evidence="3">Muscle</tissue>
    </source>
</reference>
<feature type="region of interest" description="Disordered" evidence="1">
    <location>
        <begin position="693"/>
        <end position="754"/>
    </location>
</feature>
<organism evidence="3 4">
    <name type="scientific">Takifugu bimaculatus</name>
    <dbReference type="NCBI Taxonomy" id="433685"/>
    <lineage>
        <taxon>Eukaryota</taxon>
        <taxon>Metazoa</taxon>
        <taxon>Chordata</taxon>
        <taxon>Craniata</taxon>
        <taxon>Vertebrata</taxon>
        <taxon>Euteleostomi</taxon>
        <taxon>Actinopterygii</taxon>
        <taxon>Neopterygii</taxon>
        <taxon>Teleostei</taxon>
        <taxon>Neoteleostei</taxon>
        <taxon>Acanthomorphata</taxon>
        <taxon>Eupercaria</taxon>
        <taxon>Tetraodontiformes</taxon>
        <taxon>Tetradontoidea</taxon>
        <taxon>Tetraodontidae</taxon>
        <taxon>Takifugu</taxon>
    </lineage>
</organism>
<keyword evidence="4" id="KW-1185">Reference proteome</keyword>
<comment type="caution">
    <text evidence="3">The sequence shown here is derived from an EMBL/GenBank/DDBJ whole genome shotgun (WGS) entry which is preliminary data.</text>
</comment>
<feature type="compositionally biased region" description="Basic and acidic residues" evidence="1">
    <location>
        <begin position="95"/>
        <end position="110"/>
    </location>
</feature>
<evidence type="ECO:0000313" key="3">
    <source>
        <dbReference type="EMBL" id="TNM95778.1"/>
    </source>
</evidence>
<feature type="compositionally biased region" description="Polar residues" evidence="1">
    <location>
        <begin position="626"/>
        <end position="635"/>
    </location>
</feature>
<dbReference type="Gene3D" id="3.30.530.20">
    <property type="match status" value="1"/>
</dbReference>
<dbReference type="SUPFAM" id="SSF55961">
    <property type="entry name" value="Bet v1-like"/>
    <property type="match status" value="1"/>
</dbReference>
<accession>A0A4Z2BVP3</accession>
<feature type="compositionally biased region" description="Basic and acidic residues" evidence="1">
    <location>
        <begin position="693"/>
        <end position="706"/>
    </location>
</feature>
<dbReference type="GO" id="GO:0008289">
    <property type="term" value="F:lipid binding"/>
    <property type="evidence" value="ECO:0007669"/>
    <property type="project" value="InterPro"/>
</dbReference>
<name>A0A4Z2BVP3_9TELE</name>
<dbReference type="InterPro" id="IPR002913">
    <property type="entry name" value="START_lipid-bd_dom"/>
</dbReference>
<proteinExistence type="predicted"/>
<dbReference type="EMBL" id="SWLE01000010">
    <property type="protein sequence ID" value="TNM95778.1"/>
    <property type="molecule type" value="Genomic_DNA"/>
</dbReference>
<evidence type="ECO:0000256" key="1">
    <source>
        <dbReference type="SAM" id="MobiDB-lite"/>
    </source>
</evidence>
<evidence type="ECO:0000259" key="2">
    <source>
        <dbReference type="PROSITE" id="PS50848"/>
    </source>
</evidence>
<evidence type="ECO:0000313" key="4">
    <source>
        <dbReference type="Proteomes" id="UP000516260"/>
    </source>
</evidence>
<dbReference type="PANTHER" id="PTHR47117">
    <property type="entry name" value="STAR-RELATED LIPID TRANSFER PROTEIN 9"/>
    <property type="match status" value="1"/>
</dbReference>
<feature type="domain" description="START" evidence="2">
    <location>
        <begin position="903"/>
        <end position="1030"/>
    </location>
</feature>
<gene>
    <name evidence="3" type="ORF">fugu_016861</name>
</gene>
<feature type="region of interest" description="Disordered" evidence="1">
    <location>
        <begin position="242"/>
        <end position="322"/>
    </location>
</feature>